<organism evidence="7 9">
    <name type="scientific">Porphyromonas crevioricanis</name>
    <dbReference type="NCBI Taxonomy" id="393921"/>
    <lineage>
        <taxon>Bacteria</taxon>
        <taxon>Pseudomonadati</taxon>
        <taxon>Bacteroidota</taxon>
        <taxon>Bacteroidia</taxon>
        <taxon>Bacteroidales</taxon>
        <taxon>Porphyromonadaceae</taxon>
        <taxon>Porphyromonas</taxon>
    </lineage>
</organism>
<dbReference type="eggNOG" id="COG1585">
    <property type="taxonomic scope" value="Bacteria"/>
</dbReference>
<reference evidence="7 9" key="1">
    <citation type="submission" date="2014-08" db="EMBL/GenBank/DDBJ databases">
        <title>Porphyromonas crevioricanis strain:COT-253_OH1447 Genome sequencing.</title>
        <authorList>
            <person name="Wallis C."/>
            <person name="Deusch O."/>
            <person name="O'Flynn C."/>
            <person name="Davis I."/>
            <person name="Jospin G."/>
            <person name="Darling A.E."/>
            <person name="Coil D.A."/>
            <person name="Alexiev A."/>
            <person name="Horsfall A."/>
            <person name="Kirkwood N."/>
            <person name="Harris S."/>
            <person name="Eisen J.A."/>
        </authorList>
    </citation>
    <scope>NUCLEOTIDE SEQUENCE [LARGE SCALE GENOMIC DNA]</scope>
    <source>
        <strain evidence="9">COT-253 OH1447</strain>
        <strain evidence="7">COT-253_OH1447</strain>
    </source>
</reference>
<evidence type="ECO:0000256" key="2">
    <source>
        <dbReference type="ARBA" id="ARBA00022692"/>
    </source>
</evidence>
<keyword evidence="4 5" id="KW-0472">Membrane</keyword>
<dbReference type="InterPro" id="IPR002810">
    <property type="entry name" value="NfeD-like_C"/>
</dbReference>
<feature type="domain" description="NfeD-like C-terminal" evidence="6">
    <location>
        <begin position="88"/>
        <end position="147"/>
    </location>
</feature>
<evidence type="ECO:0000313" key="7">
    <source>
        <dbReference type="EMBL" id="KGN96450.1"/>
    </source>
</evidence>
<evidence type="ECO:0000313" key="10">
    <source>
        <dbReference type="Proteomes" id="UP000249300"/>
    </source>
</evidence>
<dbReference type="Pfam" id="PF01957">
    <property type="entry name" value="NfeD"/>
    <property type="match status" value="1"/>
</dbReference>
<feature type="transmembrane region" description="Helical" evidence="5">
    <location>
        <begin position="44"/>
        <end position="70"/>
    </location>
</feature>
<dbReference type="Gene3D" id="2.40.50.140">
    <property type="entry name" value="Nucleic acid-binding proteins"/>
    <property type="match status" value="1"/>
</dbReference>
<evidence type="ECO:0000256" key="1">
    <source>
        <dbReference type="ARBA" id="ARBA00004141"/>
    </source>
</evidence>
<dbReference type="RefSeq" id="WP_023937654.1">
    <property type="nucleotide sequence ID" value="NZ_FUXH01000011.1"/>
</dbReference>
<evidence type="ECO:0000256" key="3">
    <source>
        <dbReference type="ARBA" id="ARBA00022989"/>
    </source>
</evidence>
<proteinExistence type="predicted"/>
<dbReference type="PANTHER" id="PTHR33507">
    <property type="entry name" value="INNER MEMBRANE PROTEIN YBBJ"/>
    <property type="match status" value="1"/>
</dbReference>
<dbReference type="PANTHER" id="PTHR33507:SF3">
    <property type="entry name" value="INNER MEMBRANE PROTEIN YBBJ"/>
    <property type="match status" value="1"/>
</dbReference>
<dbReference type="AlphaFoldDB" id="A0A0A2G275"/>
<dbReference type="KEGG" id="pcre:NCTC12858_01490"/>
<evidence type="ECO:0000313" key="9">
    <source>
        <dbReference type="Proteomes" id="UP000030136"/>
    </source>
</evidence>
<reference evidence="8 10" key="2">
    <citation type="submission" date="2018-06" db="EMBL/GenBank/DDBJ databases">
        <authorList>
            <consortium name="Pathogen Informatics"/>
            <person name="Doyle S."/>
        </authorList>
    </citation>
    <scope>NUCLEOTIDE SEQUENCE [LARGE SCALE GENOMIC DNA]</scope>
    <source>
        <strain evidence="8 10">NCTC12858</strain>
    </source>
</reference>
<feature type="transmembrane region" description="Helical" evidence="5">
    <location>
        <begin position="12"/>
        <end position="38"/>
    </location>
</feature>
<dbReference type="STRING" id="393921.HQ45_08665"/>
<keyword evidence="2 5" id="KW-0812">Transmembrane</keyword>
<evidence type="ECO:0000259" key="6">
    <source>
        <dbReference type="Pfam" id="PF01957"/>
    </source>
</evidence>
<dbReference type="InterPro" id="IPR012340">
    <property type="entry name" value="NA-bd_OB-fold"/>
</dbReference>
<dbReference type="OrthoDB" id="1119931at2"/>
<evidence type="ECO:0000256" key="4">
    <source>
        <dbReference type="ARBA" id="ARBA00023136"/>
    </source>
</evidence>
<accession>A0A0A2G275</accession>
<dbReference type="SUPFAM" id="SSF141322">
    <property type="entry name" value="NfeD domain-like"/>
    <property type="match status" value="1"/>
</dbReference>
<gene>
    <name evidence="7" type="ORF">HQ38_01315</name>
    <name evidence="8" type="ORF">NCTC12858_01490</name>
</gene>
<evidence type="ECO:0000256" key="5">
    <source>
        <dbReference type="SAM" id="Phobius"/>
    </source>
</evidence>
<keyword evidence="10" id="KW-1185">Reference proteome</keyword>
<keyword evidence="3 5" id="KW-1133">Transmembrane helix</keyword>
<dbReference type="GO" id="GO:0005886">
    <property type="term" value="C:plasma membrane"/>
    <property type="evidence" value="ECO:0007669"/>
    <property type="project" value="TreeGrafter"/>
</dbReference>
<dbReference type="Proteomes" id="UP000249300">
    <property type="component" value="Chromosome 1"/>
</dbReference>
<dbReference type="EMBL" id="LS483447">
    <property type="protein sequence ID" value="SQH73626.1"/>
    <property type="molecule type" value="Genomic_DNA"/>
</dbReference>
<evidence type="ECO:0000313" key="8">
    <source>
        <dbReference type="EMBL" id="SQH73626.1"/>
    </source>
</evidence>
<dbReference type="Proteomes" id="UP000030136">
    <property type="component" value="Unassembled WGS sequence"/>
</dbReference>
<sequence length="152" mass="16411">MDLTFAVSPWQWWLLGAILLFVLEIFTPGFVLACFGVASLLGMFAALLGLGVLWQVIAFCIGALLSLVFIRPFVRRISQKKKGTNTGADALIGRCVKVTERINSTESTGRVAVDGDSWKANSIDGSTIEVGTDVKIVGRESIILYVESCPSV</sequence>
<comment type="subcellular location">
    <subcellularLocation>
        <location evidence="1">Membrane</location>
        <topology evidence="1">Multi-pass membrane protein</topology>
    </subcellularLocation>
</comment>
<dbReference type="EMBL" id="JQJC01000003">
    <property type="protein sequence ID" value="KGN96450.1"/>
    <property type="molecule type" value="Genomic_DNA"/>
</dbReference>
<name>A0A0A2G275_9PORP</name>
<dbReference type="InterPro" id="IPR052165">
    <property type="entry name" value="Membrane_assoc_protease"/>
</dbReference>
<protein>
    <submittedName>
        <fullName evidence="8">NfeD-like C-terminal, partner-binding</fullName>
    </submittedName>
</protein>